<dbReference type="AlphaFoldDB" id="A0A0G3G0X1"/>
<evidence type="ECO:0000256" key="1">
    <source>
        <dbReference type="ARBA" id="ARBA00008580"/>
    </source>
</evidence>
<dbReference type="InterPro" id="IPR038296">
    <property type="entry name" value="ParD_sf"/>
</dbReference>
<proteinExistence type="inferred from homology"/>
<evidence type="ECO:0000313" key="6">
    <source>
        <dbReference type="Proteomes" id="UP000064201"/>
    </source>
</evidence>
<reference evidence="5 6" key="1">
    <citation type="submission" date="2015-04" db="EMBL/GenBank/DDBJ databases">
        <title>Complete Sequence for the Genome of the Thioalkalivibrio versutus D301.</title>
        <authorList>
            <person name="Mu T."/>
            <person name="Zhou J."/>
            <person name="Xu X."/>
        </authorList>
    </citation>
    <scope>NUCLEOTIDE SEQUENCE [LARGE SCALE GENOMIC DNA]</scope>
    <source>
        <strain evidence="5 6">D301</strain>
    </source>
</reference>
<dbReference type="Gene3D" id="6.10.10.120">
    <property type="entry name" value="Antitoxin ParD1-like"/>
    <property type="match status" value="1"/>
</dbReference>
<dbReference type="Proteomes" id="UP000064201">
    <property type="component" value="Chromosome"/>
</dbReference>
<dbReference type="SUPFAM" id="SSF47598">
    <property type="entry name" value="Ribbon-helix-helix"/>
    <property type="match status" value="1"/>
</dbReference>
<evidence type="ECO:0000256" key="2">
    <source>
        <dbReference type="ARBA" id="ARBA00017940"/>
    </source>
</evidence>
<evidence type="ECO:0000256" key="4">
    <source>
        <dbReference type="ARBA" id="ARBA00037106"/>
    </source>
</evidence>
<dbReference type="Pfam" id="PF03693">
    <property type="entry name" value="ParD_antitoxin"/>
    <property type="match status" value="1"/>
</dbReference>
<dbReference type="InterPro" id="IPR022789">
    <property type="entry name" value="ParD"/>
</dbReference>
<keyword evidence="6" id="KW-1185">Reference proteome</keyword>
<evidence type="ECO:0000256" key="3">
    <source>
        <dbReference type="ARBA" id="ARBA00022649"/>
    </source>
</evidence>
<sequence length="93" mass="10489">MPTRNIVLTAEQSGFVEQLVRSGRYQNASEVLRDGLRLVEVREREQEARLEALRRATAEGIGDVEAGRYAEFDSESALEAHLQELTEQTIAKE</sequence>
<dbReference type="RefSeq" id="WP_047251016.1">
    <property type="nucleotide sequence ID" value="NZ_CP011367.1"/>
</dbReference>
<evidence type="ECO:0000313" key="5">
    <source>
        <dbReference type="EMBL" id="AKJ94845.1"/>
    </source>
</evidence>
<dbReference type="PATRIC" id="fig|106634.4.peg.1116"/>
<dbReference type="EMBL" id="CP011367">
    <property type="protein sequence ID" value="AKJ94845.1"/>
    <property type="molecule type" value="Genomic_DNA"/>
</dbReference>
<name>A0A0G3G0X1_9GAMM</name>
<dbReference type="STRING" id="106634.TVD_05460"/>
<accession>A0A0G3G0X1</accession>
<dbReference type="OrthoDB" id="9815501at2"/>
<dbReference type="NCBIfam" id="TIGR02606">
    <property type="entry name" value="antidote_CC2985"/>
    <property type="match status" value="1"/>
</dbReference>
<comment type="function">
    <text evidence="4">Antitoxin component of a type II toxin-antitoxin (TA) system. Neutralizes the effect of toxin ParE.</text>
</comment>
<dbReference type="KEGG" id="tvr:TVD_05460"/>
<comment type="similarity">
    <text evidence="1">Belongs to the ParD antitoxin family.</text>
</comment>
<dbReference type="PANTHER" id="PTHR36582:SF2">
    <property type="entry name" value="ANTITOXIN PARD"/>
    <property type="match status" value="1"/>
</dbReference>
<organism evidence="5 6">
    <name type="scientific">Thioalkalivibrio versutus</name>
    <dbReference type="NCBI Taxonomy" id="106634"/>
    <lineage>
        <taxon>Bacteria</taxon>
        <taxon>Pseudomonadati</taxon>
        <taxon>Pseudomonadota</taxon>
        <taxon>Gammaproteobacteria</taxon>
        <taxon>Chromatiales</taxon>
        <taxon>Ectothiorhodospiraceae</taxon>
        <taxon>Thioalkalivibrio</taxon>
    </lineage>
</organism>
<protein>
    <recommendedName>
        <fullName evidence="2">Antitoxin ParD</fullName>
    </recommendedName>
</protein>
<dbReference type="InterPro" id="IPR010985">
    <property type="entry name" value="Ribbon_hlx_hlx"/>
</dbReference>
<dbReference type="PANTHER" id="PTHR36582">
    <property type="entry name" value="ANTITOXIN PARD"/>
    <property type="match status" value="1"/>
</dbReference>
<gene>
    <name evidence="5" type="ORF">TVD_05460</name>
</gene>
<keyword evidence="3" id="KW-1277">Toxin-antitoxin system</keyword>
<dbReference type="GO" id="GO:0006355">
    <property type="term" value="P:regulation of DNA-templated transcription"/>
    <property type="evidence" value="ECO:0007669"/>
    <property type="project" value="InterPro"/>
</dbReference>